<dbReference type="AlphaFoldDB" id="A0A927MQ58"/>
<dbReference type="Proteomes" id="UP000638648">
    <property type="component" value="Unassembled WGS sequence"/>
</dbReference>
<gene>
    <name evidence="7" type="ORF">HEB94_001698</name>
</gene>
<evidence type="ECO:0000259" key="6">
    <source>
        <dbReference type="PROSITE" id="PS51387"/>
    </source>
</evidence>
<evidence type="ECO:0000313" key="8">
    <source>
        <dbReference type="Proteomes" id="UP000638648"/>
    </source>
</evidence>
<dbReference type="Pfam" id="PF01565">
    <property type="entry name" value="FAD_binding_4"/>
    <property type="match status" value="1"/>
</dbReference>
<dbReference type="GO" id="GO:0016491">
    <property type="term" value="F:oxidoreductase activity"/>
    <property type="evidence" value="ECO:0007669"/>
    <property type="project" value="UniProtKB-KW"/>
</dbReference>
<dbReference type="SUPFAM" id="SSF56176">
    <property type="entry name" value="FAD-binding/transporter-associated domain-like"/>
    <property type="match status" value="1"/>
</dbReference>
<evidence type="ECO:0000256" key="3">
    <source>
        <dbReference type="ARBA" id="ARBA00022630"/>
    </source>
</evidence>
<keyword evidence="3" id="KW-0285">Flavoprotein</keyword>
<sequence length="478" mass="51532">MASTRLRALDGADIEVSDTDIEAFAGQLRGRLVGPADLDYDEARAVWNGLIDKRPGLIARCTGTADVMAAVRFARAHELLLAVRGGGHNVAGAAVCDGGLVVDLSPMKAIRVNPGAGTVRAQGGVRIGDLDHESQAFGLAVPMGVVSETGIAGLTLGGGYGWLTRKYGLSCDNLLSADVVTADGRWVRAGTGPDDDLDLLWAIRGGGGNFGVVTSFDFRAHPIGPEVYFGFVVHAGSAAGEALRGIRAFIEQAPEGVMSVAVLWHGPPLEQIPAEHHGKPVAIHLAVYAGDPAEGERALRAARDIGNPIADLSGPMRYVDLQRFLDVDYPAHDLRYYWKSRYLSGLPDDLIDLLVQRNEASPSPLNTFEMWSLGGAAARVATQDSAFGDRSAPYLLGVEANWERPEDDTANLAWVREVHADVEPFSTGREYVNFPGFYEDENLVRETFGPNFRRLASLKKRYDPMNLFRLNHNIPPAP</sequence>
<keyword evidence="8" id="KW-1185">Reference proteome</keyword>
<dbReference type="PROSITE" id="PS00862">
    <property type="entry name" value="OX2_COVAL_FAD"/>
    <property type="match status" value="1"/>
</dbReference>
<protein>
    <submittedName>
        <fullName evidence="7">FAD/FMN-containing dehydrogenase</fullName>
    </submittedName>
</protein>
<dbReference type="InterPro" id="IPR006094">
    <property type="entry name" value="Oxid_FAD_bind_N"/>
</dbReference>
<dbReference type="PANTHER" id="PTHR42973:SF39">
    <property type="entry name" value="FAD-BINDING PCMH-TYPE DOMAIN-CONTAINING PROTEIN"/>
    <property type="match status" value="1"/>
</dbReference>
<dbReference type="Pfam" id="PF08031">
    <property type="entry name" value="BBE"/>
    <property type="match status" value="1"/>
</dbReference>
<keyword evidence="5" id="KW-0560">Oxidoreductase</keyword>
<dbReference type="InterPro" id="IPR050416">
    <property type="entry name" value="FAD-linked_Oxidoreductase"/>
</dbReference>
<dbReference type="Gene3D" id="3.40.462.20">
    <property type="match status" value="1"/>
</dbReference>
<dbReference type="InterPro" id="IPR012951">
    <property type="entry name" value="BBE"/>
</dbReference>
<name>A0A927MQ58_9ACTN</name>
<dbReference type="PANTHER" id="PTHR42973">
    <property type="entry name" value="BINDING OXIDOREDUCTASE, PUTATIVE (AFU_ORTHOLOGUE AFUA_1G17690)-RELATED"/>
    <property type="match status" value="1"/>
</dbReference>
<organism evidence="7 8">
    <name type="scientific">Actinopolymorpha pittospori</name>
    <dbReference type="NCBI Taxonomy" id="648752"/>
    <lineage>
        <taxon>Bacteria</taxon>
        <taxon>Bacillati</taxon>
        <taxon>Actinomycetota</taxon>
        <taxon>Actinomycetes</taxon>
        <taxon>Propionibacteriales</taxon>
        <taxon>Actinopolymorphaceae</taxon>
        <taxon>Actinopolymorpha</taxon>
    </lineage>
</organism>
<dbReference type="InterPro" id="IPR016167">
    <property type="entry name" value="FAD-bd_PCMH_sub1"/>
</dbReference>
<dbReference type="GO" id="GO:0071949">
    <property type="term" value="F:FAD binding"/>
    <property type="evidence" value="ECO:0007669"/>
    <property type="project" value="InterPro"/>
</dbReference>
<dbReference type="InterPro" id="IPR036318">
    <property type="entry name" value="FAD-bd_PCMH-like_sf"/>
</dbReference>
<dbReference type="InterPro" id="IPR006093">
    <property type="entry name" value="Oxy_OxRdtase_FAD_BS"/>
</dbReference>
<proteinExistence type="inferred from homology"/>
<comment type="cofactor">
    <cofactor evidence="1">
        <name>FAD</name>
        <dbReference type="ChEBI" id="CHEBI:57692"/>
    </cofactor>
</comment>
<keyword evidence="4" id="KW-0274">FAD</keyword>
<comment type="caution">
    <text evidence="7">The sequence shown here is derived from an EMBL/GenBank/DDBJ whole genome shotgun (WGS) entry which is preliminary data.</text>
</comment>
<evidence type="ECO:0000313" key="7">
    <source>
        <dbReference type="EMBL" id="MBE1604850.1"/>
    </source>
</evidence>
<dbReference type="Gene3D" id="3.30.465.10">
    <property type="match status" value="1"/>
</dbReference>
<dbReference type="PROSITE" id="PS51387">
    <property type="entry name" value="FAD_PCMH"/>
    <property type="match status" value="1"/>
</dbReference>
<dbReference type="Gene3D" id="3.30.43.10">
    <property type="entry name" value="Uridine Diphospho-n-acetylenolpyruvylglucosamine Reductase, domain 2"/>
    <property type="match status" value="1"/>
</dbReference>
<comment type="similarity">
    <text evidence="2">Belongs to the oxygen-dependent FAD-linked oxidoreductase family.</text>
</comment>
<dbReference type="InterPro" id="IPR016169">
    <property type="entry name" value="FAD-bd_PCMH_sub2"/>
</dbReference>
<dbReference type="RefSeq" id="WP_192749294.1">
    <property type="nucleotide sequence ID" value="NZ_BAABJL010000002.1"/>
</dbReference>
<feature type="domain" description="FAD-binding PCMH-type" evidence="6">
    <location>
        <begin position="50"/>
        <end position="223"/>
    </location>
</feature>
<evidence type="ECO:0000256" key="4">
    <source>
        <dbReference type="ARBA" id="ARBA00022827"/>
    </source>
</evidence>
<dbReference type="InterPro" id="IPR016166">
    <property type="entry name" value="FAD-bd_PCMH"/>
</dbReference>
<accession>A0A927MQ58</accession>
<reference evidence="7" key="1">
    <citation type="submission" date="2020-10" db="EMBL/GenBank/DDBJ databases">
        <title>Sequencing the genomes of 1000 actinobacteria strains.</title>
        <authorList>
            <person name="Klenk H.-P."/>
        </authorList>
    </citation>
    <scope>NUCLEOTIDE SEQUENCE</scope>
    <source>
        <strain evidence="7">DSM 45354</strain>
    </source>
</reference>
<evidence type="ECO:0000256" key="1">
    <source>
        <dbReference type="ARBA" id="ARBA00001974"/>
    </source>
</evidence>
<evidence type="ECO:0000256" key="2">
    <source>
        <dbReference type="ARBA" id="ARBA00005466"/>
    </source>
</evidence>
<dbReference type="EMBL" id="JADBEM010000001">
    <property type="protein sequence ID" value="MBE1604850.1"/>
    <property type="molecule type" value="Genomic_DNA"/>
</dbReference>
<evidence type="ECO:0000256" key="5">
    <source>
        <dbReference type="ARBA" id="ARBA00023002"/>
    </source>
</evidence>